<dbReference type="Gene3D" id="1.10.1740.10">
    <property type="match status" value="1"/>
</dbReference>
<keyword evidence="2" id="KW-0805">Transcription regulation</keyword>
<comment type="similarity">
    <text evidence="1">Belongs to the sigma-70 factor family. ECF subfamily.</text>
</comment>
<dbReference type="SUPFAM" id="SSF88659">
    <property type="entry name" value="Sigma3 and sigma4 domains of RNA polymerase sigma factors"/>
    <property type="match status" value="1"/>
</dbReference>
<dbReference type="Proteomes" id="UP000637628">
    <property type="component" value="Unassembled WGS sequence"/>
</dbReference>
<dbReference type="RefSeq" id="WP_203731586.1">
    <property type="nucleotide sequence ID" value="NZ_BAAATX010000011.1"/>
</dbReference>
<dbReference type="NCBIfam" id="TIGR02937">
    <property type="entry name" value="sigma70-ECF"/>
    <property type="match status" value="1"/>
</dbReference>
<dbReference type="PANTHER" id="PTHR43133">
    <property type="entry name" value="RNA POLYMERASE ECF-TYPE SIGMA FACTO"/>
    <property type="match status" value="1"/>
</dbReference>
<accession>A0ABQ3Z4F0</accession>
<dbReference type="InterPro" id="IPR039425">
    <property type="entry name" value="RNA_pol_sigma-70-like"/>
</dbReference>
<organism evidence="7 8">
    <name type="scientific">Paractinoplanes durhamensis</name>
    <dbReference type="NCBI Taxonomy" id="113563"/>
    <lineage>
        <taxon>Bacteria</taxon>
        <taxon>Bacillati</taxon>
        <taxon>Actinomycetota</taxon>
        <taxon>Actinomycetes</taxon>
        <taxon>Micromonosporales</taxon>
        <taxon>Micromonosporaceae</taxon>
        <taxon>Paractinoplanes</taxon>
    </lineage>
</organism>
<dbReference type="InterPro" id="IPR013325">
    <property type="entry name" value="RNA_pol_sigma_r2"/>
</dbReference>
<comment type="caution">
    <text evidence="7">The sequence shown here is derived from an EMBL/GenBank/DDBJ whole genome shotgun (WGS) entry which is preliminary data.</text>
</comment>
<dbReference type="InterPro" id="IPR013249">
    <property type="entry name" value="RNA_pol_sigma70_r4_t2"/>
</dbReference>
<proteinExistence type="inferred from homology"/>
<feature type="domain" description="RNA polymerase sigma-70 region 2" evidence="5">
    <location>
        <begin position="28"/>
        <end position="91"/>
    </location>
</feature>
<dbReference type="InterPro" id="IPR014284">
    <property type="entry name" value="RNA_pol_sigma-70_dom"/>
</dbReference>
<evidence type="ECO:0000256" key="4">
    <source>
        <dbReference type="ARBA" id="ARBA00023163"/>
    </source>
</evidence>
<protein>
    <submittedName>
        <fullName evidence="7">Uncharacterized protein</fullName>
    </submittedName>
</protein>
<reference evidence="7 8" key="1">
    <citation type="submission" date="2021-01" db="EMBL/GenBank/DDBJ databases">
        <title>Whole genome shotgun sequence of Actinoplanes durhamensis NBRC 14914.</title>
        <authorList>
            <person name="Komaki H."/>
            <person name="Tamura T."/>
        </authorList>
    </citation>
    <scope>NUCLEOTIDE SEQUENCE [LARGE SCALE GENOMIC DNA]</scope>
    <source>
        <strain evidence="7 8">NBRC 14914</strain>
    </source>
</reference>
<dbReference type="InterPro" id="IPR013324">
    <property type="entry name" value="RNA_pol_sigma_r3/r4-like"/>
</dbReference>
<evidence type="ECO:0000256" key="2">
    <source>
        <dbReference type="ARBA" id="ARBA00023015"/>
    </source>
</evidence>
<dbReference type="InterPro" id="IPR007627">
    <property type="entry name" value="RNA_pol_sigma70_r2"/>
</dbReference>
<evidence type="ECO:0000259" key="5">
    <source>
        <dbReference type="Pfam" id="PF04542"/>
    </source>
</evidence>
<evidence type="ECO:0000256" key="1">
    <source>
        <dbReference type="ARBA" id="ARBA00010641"/>
    </source>
</evidence>
<name>A0ABQ3Z4F0_9ACTN</name>
<dbReference type="InterPro" id="IPR036388">
    <property type="entry name" value="WH-like_DNA-bd_sf"/>
</dbReference>
<keyword evidence="3" id="KW-0731">Sigma factor</keyword>
<dbReference type="PANTHER" id="PTHR43133:SF25">
    <property type="entry name" value="RNA POLYMERASE SIGMA FACTOR RFAY-RELATED"/>
    <property type="match status" value="1"/>
</dbReference>
<dbReference type="Pfam" id="PF04542">
    <property type="entry name" value="Sigma70_r2"/>
    <property type="match status" value="1"/>
</dbReference>
<evidence type="ECO:0000259" key="6">
    <source>
        <dbReference type="Pfam" id="PF08281"/>
    </source>
</evidence>
<evidence type="ECO:0000313" key="8">
    <source>
        <dbReference type="Proteomes" id="UP000637628"/>
    </source>
</evidence>
<sequence length="180" mass="20323">MGDERQELLARKAAGGDKAALDELLALLRPQVLRRCARFLPCFEDAEEACQDALLQVARTIERFEGRSMFSTWLYVVVANSARQTYRTLKRRAVEEAHEAPPLDRPDPRTTSVIAGSRLDFLDALERLEARRPDLVAPIVLRDVCQLDYAEIAEHLGVPVGTVKSRIHQGRTDLREYLVA</sequence>
<feature type="domain" description="RNA polymerase sigma factor 70 region 4 type 2" evidence="6">
    <location>
        <begin position="137"/>
        <end position="174"/>
    </location>
</feature>
<dbReference type="Pfam" id="PF08281">
    <property type="entry name" value="Sigma70_r4_2"/>
    <property type="match status" value="1"/>
</dbReference>
<dbReference type="Gene3D" id="1.10.10.10">
    <property type="entry name" value="Winged helix-like DNA-binding domain superfamily/Winged helix DNA-binding domain"/>
    <property type="match status" value="1"/>
</dbReference>
<evidence type="ECO:0000313" key="7">
    <source>
        <dbReference type="EMBL" id="GIE04671.1"/>
    </source>
</evidence>
<dbReference type="EMBL" id="BOML01000048">
    <property type="protein sequence ID" value="GIE04671.1"/>
    <property type="molecule type" value="Genomic_DNA"/>
</dbReference>
<evidence type="ECO:0000256" key="3">
    <source>
        <dbReference type="ARBA" id="ARBA00023082"/>
    </source>
</evidence>
<gene>
    <name evidence="7" type="ORF">Adu01nite_60210</name>
</gene>
<keyword evidence="4" id="KW-0804">Transcription</keyword>
<keyword evidence="8" id="KW-1185">Reference proteome</keyword>
<dbReference type="SUPFAM" id="SSF88946">
    <property type="entry name" value="Sigma2 domain of RNA polymerase sigma factors"/>
    <property type="match status" value="1"/>
</dbReference>